<evidence type="ECO:0000313" key="1">
    <source>
        <dbReference type="EMBL" id="AAO04186.1"/>
    </source>
</evidence>
<reference evidence="1 2" key="1">
    <citation type="journal article" date="2003" name="Mol. Microbiol.">
        <title>Genome-based analysis of virulence genes in a non-biofilm-forming Staphylococcus epidermidis strain (ATCC 12228).</title>
        <authorList>
            <person name="Zhang Y.Q."/>
            <person name="Ren S.X."/>
            <person name="Li H.L."/>
            <person name="Wang Y.X."/>
            <person name="Fu G."/>
            <person name="Yang J."/>
            <person name="Qin Z.Q."/>
            <person name="Miao Y.G."/>
            <person name="Wang W.Y."/>
            <person name="Chen R.S."/>
            <person name="Shen Y."/>
            <person name="Chen Z."/>
            <person name="Yuan Z.H."/>
            <person name="Zhao G.P."/>
            <person name="Qu D."/>
            <person name="Danchin A."/>
            <person name="Wen Y.M."/>
        </authorList>
    </citation>
    <scope>NUCLEOTIDE SEQUENCE [LARGE SCALE GENOMIC DNA]</scope>
    <source>
        <strain evidence="2">ATCC 12228 / FDA PCI 1200</strain>
    </source>
</reference>
<gene>
    <name evidence="1" type="ordered locus">SE_0589</name>
</gene>
<dbReference type="EMBL" id="AE015929">
    <property type="protein sequence ID" value="AAO04186.1"/>
    <property type="molecule type" value="Genomic_DNA"/>
</dbReference>
<dbReference type="HOGENOM" id="CLU_3258134_0_0_9"/>
<dbReference type="AlphaFoldDB" id="A0A0H2VHS5"/>
<accession>A0A0H2VHS5</accession>
<proteinExistence type="predicted"/>
<dbReference type="OrthoDB" id="9865445at2"/>
<dbReference type="KEGG" id="sep:SE_0589"/>
<organism evidence="1 2">
    <name type="scientific">Staphylococcus epidermidis (strain ATCC 12228 / FDA PCI 1200)</name>
    <dbReference type="NCBI Taxonomy" id="176280"/>
    <lineage>
        <taxon>Bacteria</taxon>
        <taxon>Bacillati</taxon>
        <taxon>Bacillota</taxon>
        <taxon>Bacilli</taxon>
        <taxon>Bacillales</taxon>
        <taxon>Staphylococcaceae</taxon>
        <taxon>Staphylococcus</taxon>
    </lineage>
</organism>
<protein>
    <submittedName>
        <fullName evidence="1">Uncharacterized protein</fullName>
    </submittedName>
</protein>
<name>A0A0H2VHS5_STAES</name>
<dbReference type="Proteomes" id="UP000001411">
    <property type="component" value="Chromosome"/>
</dbReference>
<evidence type="ECO:0000313" key="2">
    <source>
        <dbReference type="Proteomes" id="UP000001411"/>
    </source>
</evidence>
<sequence length="42" mass="5051">MINSFQSHHFPIDKNIKLILKTIFKYVVNNVFYSNKTIIAYF</sequence>